<dbReference type="PANTHER" id="PTHR32089:SF112">
    <property type="entry name" value="LYSOZYME-LIKE PROTEIN-RELATED"/>
    <property type="match status" value="1"/>
</dbReference>
<dbReference type="Pfam" id="PF00015">
    <property type="entry name" value="MCPsignal"/>
    <property type="match status" value="1"/>
</dbReference>
<evidence type="ECO:0000256" key="2">
    <source>
        <dbReference type="ARBA" id="ARBA00029447"/>
    </source>
</evidence>
<dbReference type="Proteomes" id="UP000094622">
    <property type="component" value="Unassembled WGS sequence"/>
</dbReference>
<keyword evidence="1 3" id="KW-0807">Transducer</keyword>
<comment type="similarity">
    <text evidence="2">Belongs to the methyl-accepting chemotaxis (MCP) protein family.</text>
</comment>
<proteinExistence type="inferred from homology"/>
<name>A0A1E3GZ68_9HYPH</name>
<organism evidence="5 6">
    <name type="scientific">Methylobrevis pamukkalensis</name>
    <dbReference type="NCBI Taxonomy" id="1439726"/>
    <lineage>
        <taxon>Bacteria</taxon>
        <taxon>Pseudomonadati</taxon>
        <taxon>Pseudomonadota</taxon>
        <taxon>Alphaproteobacteria</taxon>
        <taxon>Hyphomicrobiales</taxon>
        <taxon>Pleomorphomonadaceae</taxon>
        <taxon>Methylobrevis</taxon>
    </lineage>
</organism>
<reference evidence="5 6" key="1">
    <citation type="submission" date="2016-07" db="EMBL/GenBank/DDBJ databases">
        <title>Draft Genome Sequence of Methylobrevis pamukkalensis PK2.</title>
        <authorList>
            <person name="Vasilenko O.V."/>
            <person name="Doronina N.V."/>
            <person name="Shmareva M.N."/>
            <person name="Tarlachkov S.V."/>
            <person name="Mustakhimov I."/>
            <person name="Trotsenko Y.A."/>
        </authorList>
    </citation>
    <scope>NUCLEOTIDE SEQUENCE [LARGE SCALE GENOMIC DNA]</scope>
    <source>
        <strain evidence="5 6">PK2</strain>
    </source>
</reference>
<evidence type="ECO:0000313" key="6">
    <source>
        <dbReference type="Proteomes" id="UP000094622"/>
    </source>
</evidence>
<keyword evidence="6" id="KW-1185">Reference proteome</keyword>
<dbReference type="GO" id="GO:0006935">
    <property type="term" value="P:chemotaxis"/>
    <property type="evidence" value="ECO:0007669"/>
    <property type="project" value="InterPro"/>
</dbReference>
<evidence type="ECO:0000259" key="4">
    <source>
        <dbReference type="PROSITE" id="PS50111"/>
    </source>
</evidence>
<dbReference type="InterPro" id="IPR004090">
    <property type="entry name" value="Chemotax_Me-accpt_rcpt"/>
</dbReference>
<dbReference type="SMART" id="SM00283">
    <property type="entry name" value="MA"/>
    <property type="match status" value="1"/>
</dbReference>
<dbReference type="AlphaFoldDB" id="A0A1E3GZ68"/>
<dbReference type="GO" id="GO:0007165">
    <property type="term" value="P:signal transduction"/>
    <property type="evidence" value="ECO:0007669"/>
    <property type="project" value="UniProtKB-KW"/>
</dbReference>
<sequence length="305" mass="32832">MQDITDAFAGLDTQMHELGGAIENIGGFAKQIESISSQTKLLALNATIEAARAGEAGRGFAVVAAEVKALSEETSRTTDLIRDQLTALADVMQGMLKAMAVGGAKVRDGRDSFDAVASDMAQIEQNVGIVNDSVGAIAGMLTDQQSATESMAKSLSEIARLAGQNEKDTKSAAEVINRSEHMVSGIIDTSAELGVPSYAARRLRADHMAWKRRLAECLVGIQAIEPRAYTAKIEPLGAHFARLTEEDRQKHPVLRGLPPRVEVLVRESRKLVEEMARGHMQPAIEAYLAMDKCSTEMMTDLARIG</sequence>
<dbReference type="EMBL" id="MCRJ01000154">
    <property type="protein sequence ID" value="ODN68601.1"/>
    <property type="molecule type" value="Genomic_DNA"/>
</dbReference>
<dbReference type="Gene3D" id="1.10.287.950">
    <property type="entry name" value="Methyl-accepting chemotaxis protein"/>
    <property type="match status" value="1"/>
</dbReference>
<accession>A0A1E3GZ68</accession>
<feature type="domain" description="Methyl-accepting transducer" evidence="4">
    <location>
        <begin position="1"/>
        <end position="159"/>
    </location>
</feature>
<gene>
    <name evidence="5" type="primary">mcp4_5</name>
    <name evidence="5" type="ORF">A6302_04099</name>
</gene>
<dbReference type="GO" id="GO:0004888">
    <property type="term" value="F:transmembrane signaling receptor activity"/>
    <property type="evidence" value="ECO:0007669"/>
    <property type="project" value="InterPro"/>
</dbReference>
<comment type="caution">
    <text evidence="5">The sequence shown here is derived from an EMBL/GenBank/DDBJ whole genome shotgun (WGS) entry which is preliminary data.</text>
</comment>
<dbReference type="GO" id="GO:0016020">
    <property type="term" value="C:membrane"/>
    <property type="evidence" value="ECO:0007669"/>
    <property type="project" value="InterPro"/>
</dbReference>
<dbReference type="InterPro" id="IPR004089">
    <property type="entry name" value="MCPsignal_dom"/>
</dbReference>
<protein>
    <submittedName>
        <fullName evidence="5">Methyl-accepting chemotaxis protein 4</fullName>
    </submittedName>
</protein>
<evidence type="ECO:0000256" key="1">
    <source>
        <dbReference type="ARBA" id="ARBA00023224"/>
    </source>
</evidence>
<evidence type="ECO:0000313" key="5">
    <source>
        <dbReference type="EMBL" id="ODN68601.1"/>
    </source>
</evidence>
<dbReference type="PANTHER" id="PTHR32089">
    <property type="entry name" value="METHYL-ACCEPTING CHEMOTAXIS PROTEIN MCPB"/>
    <property type="match status" value="1"/>
</dbReference>
<dbReference type="PROSITE" id="PS50111">
    <property type="entry name" value="CHEMOTAXIS_TRANSDUC_2"/>
    <property type="match status" value="1"/>
</dbReference>
<evidence type="ECO:0000256" key="3">
    <source>
        <dbReference type="PROSITE-ProRule" id="PRU00284"/>
    </source>
</evidence>
<dbReference type="SUPFAM" id="SSF58104">
    <property type="entry name" value="Methyl-accepting chemotaxis protein (MCP) signaling domain"/>
    <property type="match status" value="1"/>
</dbReference>
<dbReference type="OrthoDB" id="4514964at2"/>
<dbReference type="PRINTS" id="PR00260">
    <property type="entry name" value="CHEMTRNSDUCR"/>
</dbReference>